<feature type="compositionally biased region" description="Polar residues" evidence="2">
    <location>
        <begin position="1"/>
        <end position="13"/>
    </location>
</feature>
<feature type="compositionally biased region" description="Low complexity" evidence="2">
    <location>
        <begin position="208"/>
        <end position="232"/>
    </location>
</feature>
<evidence type="ECO:0000256" key="1">
    <source>
        <dbReference type="SAM" id="Coils"/>
    </source>
</evidence>
<dbReference type="EMBL" id="WIUZ02000014">
    <property type="protein sequence ID" value="KAF9781260.1"/>
    <property type="molecule type" value="Genomic_DNA"/>
</dbReference>
<feature type="compositionally biased region" description="Polar residues" evidence="2">
    <location>
        <begin position="234"/>
        <end position="248"/>
    </location>
</feature>
<feature type="region of interest" description="Disordered" evidence="2">
    <location>
        <begin position="164"/>
        <end position="248"/>
    </location>
</feature>
<feature type="region of interest" description="Disordered" evidence="2">
    <location>
        <begin position="107"/>
        <end position="134"/>
    </location>
</feature>
<keyword evidence="5" id="KW-1185">Reference proteome</keyword>
<dbReference type="OrthoDB" id="3257643at2759"/>
<name>A0A9P6H9A2_9AGAM</name>
<reference evidence="4" key="2">
    <citation type="submission" date="2020-11" db="EMBL/GenBank/DDBJ databases">
        <authorList>
            <consortium name="DOE Joint Genome Institute"/>
            <person name="Kuo A."/>
            <person name="Miyauchi S."/>
            <person name="Kiss E."/>
            <person name="Drula E."/>
            <person name="Kohler A."/>
            <person name="Sanchez-Garcia M."/>
            <person name="Andreopoulos B."/>
            <person name="Barry K.W."/>
            <person name="Bonito G."/>
            <person name="Buee M."/>
            <person name="Carver A."/>
            <person name="Chen C."/>
            <person name="Cichocki N."/>
            <person name="Clum A."/>
            <person name="Culley D."/>
            <person name="Crous P.W."/>
            <person name="Fauchery L."/>
            <person name="Girlanda M."/>
            <person name="Hayes R."/>
            <person name="Keri Z."/>
            <person name="Labutti K."/>
            <person name="Lipzen A."/>
            <person name="Lombard V."/>
            <person name="Magnuson J."/>
            <person name="Maillard F."/>
            <person name="Morin E."/>
            <person name="Murat C."/>
            <person name="Nolan M."/>
            <person name="Ohm R."/>
            <person name="Pangilinan J."/>
            <person name="Pereira M."/>
            <person name="Perotto S."/>
            <person name="Peter M."/>
            <person name="Riley R."/>
            <person name="Sitrit Y."/>
            <person name="Stielow B."/>
            <person name="Szollosi G."/>
            <person name="Zifcakova L."/>
            <person name="Stursova M."/>
            <person name="Spatafora J.W."/>
            <person name="Tedersoo L."/>
            <person name="Vaario L.-M."/>
            <person name="Yamada A."/>
            <person name="Yan M."/>
            <person name="Wang P."/>
            <person name="Xu J."/>
            <person name="Bruns T."/>
            <person name="Baldrian P."/>
            <person name="Vilgalys R."/>
            <person name="Henrissat B."/>
            <person name="Grigoriev I.V."/>
            <person name="Hibbett D."/>
            <person name="Nagy L.G."/>
            <person name="Martin F.M."/>
        </authorList>
    </citation>
    <scope>NUCLEOTIDE SEQUENCE</scope>
    <source>
        <strain evidence="4">UH-Tt-Lm1</strain>
    </source>
</reference>
<feature type="compositionally biased region" description="Low complexity" evidence="2">
    <location>
        <begin position="14"/>
        <end position="23"/>
    </location>
</feature>
<feature type="compositionally biased region" description="Polar residues" evidence="2">
    <location>
        <begin position="268"/>
        <end position="279"/>
    </location>
</feature>
<evidence type="ECO:0000313" key="5">
    <source>
        <dbReference type="Proteomes" id="UP000736335"/>
    </source>
</evidence>
<protein>
    <recommendedName>
        <fullName evidence="3">BZIP domain-containing protein</fullName>
    </recommendedName>
</protein>
<feature type="coiled-coil region" evidence="1">
    <location>
        <begin position="50"/>
        <end position="104"/>
    </location>
</feature>
<evidence type="ECO:0000313" key="4">
    <source>
        <dbReference type="EMBL" id="KAF9781260.1"/>
    </source>
</evidence>
<dbReference type="CDD" id="cd14686">
    <property type="entry name" value="bZIP"/>
    <property type="match status" value="1"/>
</dbReference>
<sequence length="304" mass="34263">MMSPPSNNVTLAVSASTTTSRTSFPTQNERERSRNAKAQARHRAKRKAYVEQLEQTVTRLQAAMSLANDEMGPMNRIRELEEENARLRQDIIELRRELEGRSAQFLRPDIGRRTSDFSTNDSYRGEPANNGTNTAAWGEFEYKKSGRLSNGSDADRDYLLARPTNLSRGSMPPPPPLHIPSLQYNGTQQQQQQQQQQSRALYPQHNGSLTYPVTSPTSSSSSPTYSPHHLSPIVSRSSGGQQHHNTLPSINDHYAQVKVEDDNYMHTPTISHQQQQYPYTPNEPVSVGGNPWHAYPSERPDIQQ</sequence>
<dbReference type="InterPro" id="IPR004827">
    <property type="entry name" value="bZIP"/>
</dbReference>
<organism evidence="4 5">
    <name type="scientific">Thelephora terrestris</name>
    <dbReference type="NCBI Taxonomy" id="56493"/>
    <lineage>
        <taxon>Eukaryota</taxon>
        <taxon>Fungi</taxon>
        <taxon>Dikarya</taxon>
        <taxon>Basidiomycota</taxon>
        <taxon>Agaricomycotina</taxon>
        <taxon>Agaricomycetes</taxon>
        <taxon>Thelephorales</taxon>
        <taxon>Thelephoraceae</taxon>
        <taxon>Thelephora</taxon>
    </lineage>
</organism>
<gene>
    <name evidence="4" type="ORF">BJ322DRAFT_264707</name>
</gene>
<proteinExistence type="predicted"/>
<reference evidence="4" key="1">
    <citation type="journal article" date="2020" name="Nat. Commun.">
        <title>Large-scale genome sequencing of mycorrhizal fungi provides insights into the early evolution of symbiotic traits.</title>
        <authorList>
            <person name="Miyauchi S."/>
            <person name="Kiss E."/>
            <person name="Kuo A."/>
            <person name="Drula E."/>
            <person name="Kohler A."/>
            <person name="Sanchez-Garcia M."/>
            <person name="Morin E."/>
            <person name="Andreopoulos B."/>
            <person name="Barry K.W."/>
            <person name="Bonito G."/>
            <person name="Buee M."/>
            <person name="Carver A."/>
            <person name="Chen C."/>
            <person name="Cichocki N."/>
            <person name="Clum A."/>
            <person name="Culley D."/>
            <person name="Crous P.W."/>
            <person name="Fauchery L."/>
            <person name="Girlanda M."/>
            <person name="Hayes R.D."/>
            <person name="Keri Z."/>
            <person name="LaButti K."/>
            <person name="Lipzen A."/>
            <person name="Lombard V."/>
            <person name="Magnuson J."/>
            <person name="Maillard F."/>
            <person name="Murat C."/>
            <person name="Nolan M."/>
            <person name="Ohm R.A."/>
            <person name="Pangilinan J."/>
            <person name="Pereira M.F."/>
            <person name="Perotto S."/>
            <person name="Peter M."/>
            <person name="Pfister S."/>
            <person name="Riley R."/>
            <person name="Sitrit Y."/>
            <person name="Stielow J.B."/>
            <person name="Szollosi G."/>
            <person name="Zifcakova L."/>
            <person name="Stursova M."/>
            <person name="Spatafora J.W."/>
            <person name="Tedersoo L."/>
            <person name="Vaario L.M."/>
            <person name="Yamada A."/>
            <person name="Yan M."/>
            <person name="Wang P."/>
            <person name="Xu J."/>
            <person name="Bruns T."/>
            <person name="Baldrian P."/>
            <person name="Vilgalys R."/>
            <person name="Dunand C."/>
            <person name="Henrissat B."/>
            <person name="Grigoriev I.V."/>
            <person name="Hibbett D."/>
            <person name="Nagy L.G."/>
            <person name="Martin F.M."/>
        </authorList>
    </citation>
    <scope>NUCLEOTIDE SEQUENCE</scope>
    <source>
        <strain evidence="4">UH-Tt-Lm1</strain>
    </source>
</reference>
<keyword evidence="1" id="KW-0175">Coiled coil</keyword>
<dbReference type="AlphaFoldDB" id="A0A9P6H9A2"/>
<dbReference type="Proteomes" id="UP000736335">
    <property type="component" value="Unassembled WGS sequence"/>
</dbReference>
<dbReference type="PROSITE" id="PS00036">
    <property type="entry name" value="BZIP_BASIC"/>
    <property type="match status" value="1"/>
</dbReference>
<comment type="caution">
    <text evidence="4">The sequence shown here is derived from an EMBL/GenBank/DDBJ whole genome shotgun (WGS) entry which is preliminary data.</text>
</comment>
<dbReference type="GO" id="GO:0003700">
    <property type="term" value="F:DNA-binding transcription factor activity"/>
    <property type="evidence" value="ECO:0007669"/>
    <property type="project" value="InterPro"/>
</dbReference>
<feature type="domain" description="BZIP" evidence="3">
    <location>
        <begin position="30"/>
        <end position="45"/>
    </location>
</feature>
<feature type="region of interest" description="Disordered" evidence="2">
    <location>
        <begin position="1"/>
        <end position="47"/>
    </location>
</feature>
<dbReference type="Gene3D" id="1.20.5.170">
    <property type="match status" value="1"/>
</dbReference>
<feature type="compositionally biased region" description="Low complexity" evidence="2">
    <location>
        <begin position="188"/>
        <end position="197"/>
    </location>
</feature>
<evidence type="ECO:0000256" key="2">
    <source>
        <dbReference type="SAM" id="MobiDB-lite"/>
    </source>
</evidence>
<accession>A0A9P6H9A2</accession>
<evidence type="ECO:0000259" key="3">
    <source>
        <dbReference type="PROSITE" id="PS00036"/>
    </source>
</evidence>
<feature type="region of interest" description="Disordered" evidence="2">
    <location>
        <begin position="268"/>
        <end position="304"/>
    </location>
</feature>